<organism evidence="2 3">
    <name type="scientific">Ophiocordyceps australis</name>
    <dbReference type="NCBI Taxonomy" id="1399860"/>
    <lineage>
        <taxon>Eukaryota</taxon>
        <taxon>Fungi</taxon>
        <taxon>Dikarya</taxon>
        <taxon>Ascomycota</taxon>
        <taxon>Pezizomycotina</taxon>
        <taxon>Sordariomycetes</taxon>
        <taxon>Hypocreomycetidae</taxon>
        <taxon>Hypocreales</taxon>
        <taxon>Ophiocordycipitaceae</taxon>
        <taxon>Ophiocordyceps</taxon>
    </lineage>
</organism>
<protein>
    <recommendedName>
        <fullName evidence="1">Heterokaryon incompatibility domain-containing protein</fullName>
    </recommendedName>
</protein>
<accession>A0A2C5XXL2</accession>
<name>A0A2C5XXL2_9HYPO</name>
<feature type="domain" description="Heterokaryon incompatibility" evidence="1">
    <location>
        <begin position="263"/>
        <end position="432"/>
    </location>
</feature>
<dbReference type="EMBL" id="NJET01000112">
    <property type="protein sequence ID" value="PHH61197.1"/>
    <property type="molecule type" value="Genomic_DNA"/>
</dbReference>
<dbReference type="OrthoDB" id="47007at2759"/>
<gene>
    <name evidence="2" type="ORF">CDD81_678</name>
</gene>
<proteinExistence type="predicted"/>
<dbReference type="PANTHER" id="PTHR33112">
    <property type="entry name" value="DOMAIN PROTEIN, PUTATIVE-RELATED"/>
    <property type="match status" value="1"/>
</dbReference>
<dbReference type="STRING" id="1399860.A0A2C5XXL2"/>
<evidence type="ECO:0000313" key="3">
    <source>
        <dbReference type="Proteomes" id="UP000226192"/>
    </source>
</evidence>
<comment type="caution">
    <text evidence="2">The sequence shown here is derived from an EMBL/GenBank/DDBJ whole genome shotgun (WGS) entry which is preliminary data.</text>
</comment>
<evidence type="ECO:0000313" key="2">
    <source>
        <dbReference type="EMBL" id="PHH61197.1"/>
    </source>
</evidence>
<dbReference type="InterPro" id="IPR010730">
    <property type="entry name" value="HET"/>
</dbReference>
<sequence>MEQRQAHPANGGFLQTTRTIRDTGLWAGRLLNRHVRSTWSGVCSVCNNLQPLGHEDTLGSTPSSAGRWVLFQGRQPLTGLVKEPALCIPGIKTKELLRARRLDPKTGQPFRNCRYCRLLCDVLDLFFIDEWMNWETDTLNGMHLDVGLMIREGHPLVVTCSGCFIHDPKVMHPRVDLELFCDAAIELATPDIPVMGVAAPRVMDTRSPSCMQFAMENMAHCLQHHPQCTSPLSSFVPKRLLAVDSSHYSPVKLCEMLPPDTKWASLSHCWGGLKPLMLLTSNLDSLKNSINLDDLPRTFQDAIRVCRSLSIPYLWIDSLCIIQDNKLDWQQQAAQMGTIYSQSLLVIIAASSAGPDQPFLGPREQGTREDFWGTKSVKFQTPAGTNVSIQARRRHLLAAPLDYGEYDPPFTETWATLKRVGPLYKRSWCFQESHLARRALHFAPGALIFECKTHRRSDDSFSTYSLLPPPGTSSHSLPEEMQWHMMVKSYTSRQLTFASDKLPALSGIASLTPQARTDQYLAGLWRKTLLVDLGWQSAPTWSWASINHGVLWNKFESFEPLATLVEASCAVDGANPYGAVSAGHIKISGRFLPCRVKQDSHQHHVYHQQPDGKRSKDQWFMGDGRLVGAQSSLSPKHVLARRYAPTMGQSELKFDAGAFFLCLGRTGAMHYDHVGLMLTLSESQPGCMERIGSITNLPKSWYEHGTEATIVLV</sequence>
<dbReference type="Pfam" id="PF06985">
    <property type="entry name" value="HET"/>
    <property type="match status" value="1"/>
</dbReference>
<evidence type="ECO:0000259" key="1">
    <source>
        <dbReference type="Pfam" id="PF06985"/>
    </source>
</evidence>
<keyword evidence="3" id="KW-1185">Reference proteome</keyword>
<dbReference type="PANTHER" id="PTHR33112:SF16">
    <property type="entry name" value="HETEROKARYON INCOMPATIBILITY DOMAIN-CONTAINING PROTEIN"/>
    <property type="match status" value="1"/>
</dbReference>
<reference evidence="2 3" key="1">
    <citation type="submission" date="2017-06" db="EMBL/GenBank/DDBJ databases">
        <title>Ant-infecting Ophiocordyceps genomes reveal a high diversity of potential behavioral manipulation genes and a possible major role for enterotoxins.</title>
        <authorList>
            <person name="De Bekker C."/>
            <person name="Evans H.C."/>
            <person name="Brachmann A."/>
            <person name="Hughes D.P."/>
        </authorList>
    </citation>
    <scope>NUCLEOTIDE SEQUENCE [LARGE SCALE GENOMIC DNA]</scope>
    <source>
        <strain evidence="2 3">Map64</strain>
    </source>
</reference>
<dbReference type="Proteomes" id="UP000226192">
    <property type="component" value="Unassembled WGS sequence"/>
</dbReference>
<dbReference type="AlphaFoldDB" id="A0A2C5XXL2"/>